<comment type="function">
    <text evidence="3">Catalyzes the isomerization between 2-isopropylmalate and 3-isopropylmalate, via the formation of 2-isopropylmaleate.</text>
</comment>
<keyword evidence="3" id="KW-0432">Leucine biosynthesis</keyword>
<sequence>MQLKISGKAYIFGDNIDTDQIYPGRYLELTAKADIASHCMEGARPGFAREVKKGDIIVAGKNFGCGSSREHAAITLKEAGVSAVVAESFARIFFRNAINLGLPVITCKKIHDNVKEGEILEIDLSTGQIKNQNTGETYRGEGLSEFVLSILENGGIKPLFKERYGN</sequence>
<dbReference type="InterPro" id="IPR033940">
    <property type="entry name" value="IPMI_Swivel"/>
</dbReference>
<dbReference type="EC" id="4.2.1.33" evidence="3"/>
<dbReference type="KEGG" id="bacg:D2962_02805"/>
<name>A0A3G2R2F4_9FIRM</name>
<dbReference type="PANTHER" id="PTHR43345:SF2">
    <property type="entry name" value="3-ISOPROPYLMALATE DEHYDRATASE SMALL SUBUNIT 1"/>
    <property type="match status" value="1"/>
</dbReference>
<dbReference type="Gene3D" id="3.20.19.10">
    <property type="entry name" value="Aconitase, domain 4"/>
    <property type="match status" value="1"/>
</dbReference>
<evidence type="ECO:0000256" key="2">
    <source>
        <dbReference type="ARBA" id="ARBA00023239"/>
    </source>
</evidence>
<evidence type="ECO:0000256" key="1">
    <source>
        <dbReference type="ARBA" id="ARBA00009869"/>
    </source>
</evidence>
<dbReference type="HAMAP" id="MF_01032">
    <property type="entry name" value="LeuD_type2"/>
    <property type="match status" value="1"/>
</dbReference>
<dbReference type="CDD" id="cd01577">
    <property type="entry name" value="IPMI_Swivel"/>
    <property type="match status" value="1"/>
</dbReference>
<protein>
    <recommendedName>
        <fullName evidence="3">3-isopropylmalate dehydratase small subunit</fullName>
        <ecNumber evidence="3">4.2.1.33</ecNumber>
    </recommendedName>
    <alternativeName>
        <fullName evidence="3">Alpha-IPM isomerase</fullName>
        <shortName evidence="3">IPMI</shortName>
    </alternativeName>
    <alternativeName>
        <fullName evidence="3">Isopropylmalate isomerase</fullName>
    </alternativeName>
</protein>
<keyword evidence="3" id="KW-0100">Branched-chain amino acid biosynthesis</keyword>
<evidence type="ECO:0000256" key="3">
    <source>
        <dbReference type="HAMAP-Rule" id="MF_01032"/>
    </source>
</evidence>
<dbReference type="UniPathway" id="UPA00048">
    <property type="reaction ID" value="UER00071"/>
</dbReference>
<dbReference type="RefSeq" id="WP_122014059.1">
    <property type="nucleotide sequence ID" value="NZ_CP033169.1"/>
</dbReference>
<keyword evidence="3" id="KW-0028">Amino-acid biosynthesis</keyword>
<dbReference type="AlphaFoldDB" id="A0A3G2R2F4"/>
<dbReference type="FunFam" id="3.20.19.10:FF:000007">
    <property type="entry name" value="Isopropylmalate/citramalate isomerase small subunit"/>
    <property type="match status" value="1"/>
</dbReference>
<reference evidence="5 6" key="1">
    <citation type="submission" date="2018-10" db="EMBL/GenBank/DDBJ databases">
        <authorList>
            <person name="Zhang X."/>
        </authorList>
    </citation>
    <scope>NUCLEOTIDE SEQUENCE [LARGE SCALE GENOMIC DNA]</scope>
    <source>
        <strain evidence="5 6">SK-G1</strain>
    </source>
</reference>
<evidence type="ECO:0000259" key="4">
    <source>
        <dbReference type="Pfam" id="PF00694"/>
    </source>
</evidence>
<dbReference type="Pfam" id="PF00694">
    <property type="entry name" value="Aconitase_C"/>
    <property type="match status" value="1"/>
</dbReference>
<dbReference type="SUPFAM" id="SSF52016">
    <property type="entry name" value="LeuD/IlvD-like"/>
    <property type="match status" value="1"/>
</dbReference>
<gene>
    <name evidence="3" type="primary">leuD</name>
    <name evidence="5" type="ORF">D2962_02805</name>
</gene>
<keyword evidence="6" id="KW-1185">Reference proteome</keyword>
<dbReference type="InterPro" id="IPR011827">
    <property type="entry name" value="LeuD_type2/HacB/DmdB"/>
</dbReference>
<dbReference type="InterPro" id="IPR000573">
    <property type="entry name" value="AconitaseA/IPMdHydase_ssu_swvl"/>
</dbReference>
<evidence type="ECO:0000313" key="6">
    <source>
        <dbReference type="Proteomes" id="UP000280960"/>
    </source>
</evidence>
<keyword evidence="2 3" id="KW-0456">Lyase</keyword>
<proteinExistence type="inferred from homology"/>
<evidence type="ECO:0000313" key="5">
    <source>
        <dbReference type="EMBL" id="AYO29674.1"/>
    </source>
</evidence>
<dbReference type="Proteomes" id="UP000280960">
    <property type="component" value="Chromosome"/>
</dbReference>
<dbReference type="GO" id="GO:0009098">
    <property type="term" value="P:L-leucine biosynthetic process"/>
    <property type="evidence" value="ECO:0007669"/>
    <property type="project" value="UniProtKB-UniRule"/>
</dbReference>
<dbReference type="NCBIfam" id="TIGR02087">
    <property type="entry name" value="LEUD_arch"/>
    <property type="match status" value="1"/>
</dbReference>
<organism evidence="5 6">
    <name type="scientific">Biomaibacter acetigenes</name>
    <dbReference type="NCBI Taxonomy" id="2316383"/>
    <lineage>
        <taxon>Bacteria</taxon>
        <taxon>Bacillati</taxon>
        <taxon>Bacillota</taxon>
        <taxon>Clostridia</taxon>
        <taxon>Thermosediminibacterales</taxon>
        <taxon>Tepidanaerobacteraceae</taxon>
        <taxon>Biomaibacter</taxon>
    </lineage>
</organism>
<comment type="subunit">
    <text evidence="3">Heterodimer of LeuC and LeuD.</text>
</comment>
<dbReference type="InterPro" id="IPR050075">
    <property type="entry name" value="LeuD"/>
</dbReference>
<comment type="catalytic activity">
    <reaction evidence="3">
        <text>(2R,3S)-3-isopropylmalate = (2S)-2-isopropylmalate</text>
        <dbReference type="Rhea" id="RHEA:32287"/>
        <dbReference type="ChEBI" id="CHEBI:1178"/>
        <dbReference type="ChEBI" id="CHEBI:35121"/>
        <dbReference type="EC" id="4.2.1.33"/>
    </reaction>
</comment>
<dbReference type="InterPro" id="IPR015928">
    <property type="entry name" value="Aconitase/3IPM_dehydase_swvl"/>
</dbReference>
<accession>A0A3G2R2F4</accession>
<dbReference type="GO" id="GO:0003861">
    <property type="term" value="F:3-isopropylmalate dehydratase activity"/>
    <property type="evidence" value="ECO:0007669"/>
    <property type="project" value="UniProtKB-UniRule"/>
</dbReference>
<dbReference type="PANTHER" id="PTHR43345">
    <property type="entry name" value="3-ISOPROPYLMALATE DEHYDRATASE SMALL SUBUNIT 2-RELATED-RELATED"/>
    <property type="match status" value="1"/>
</dbReference>
<feature type="domain" description="Aconitase A/isopropylmalate dehydratase small subunit swivel" evidence="4">
    <location>
        <begin position="50"/>
        <end position="104"/>
    </location>
</feature>
<comment type="similarity">
    <text evidence="1 3">Belongs to the LeuD family. LeuD type 2 subfamily.</text>
</comment>
<comment type="pathway">
    <text evidence="3">Amino-acid biosynthesis; L-leucine biosynthesis; L-leucine from 3-methyl-2-oxobutanoate: step 2/4.</text>
</comment>
<dbReference type="EMBL" id="CP033169">
    <property type="protein sequence ID" value="AYO29674.1"/>
    <property type="molecule type" value="Genomic_DNA"/>
</dbReference>